<evidence type="ECO:0000313" key="1">
    <source>
        <dbReference type="EMBL" id="QNO54517.1"/>
    </source>
</evidence>
<dbReference type="InterPro" id="IPR011856">
    <property type="entry name" value="tRNA_endonuc-like_dom_sf"/>
</dbReference>
<proteinExistence type="predicted"/>
<dbReference type="AlphaFoldDB" id="A0A7G9Z2N3"/>
<dbReference type="GO" id="GO:0003676">
    <property type="term" value="F:nucleic acid binding"/>
    <property type="evidence" value="ECO:0007669"/>
    <property type="project" value="InterPro"/>
</dbReference>
<accession>A0A7G9Z2N3</accession>
<dbReference type="Gene3D" id="3.40.1350.10">
    <property type="match status" value="1"/>
</dbReference>
<name>A0A7G9Z2N3_9EURY</name>
<protein>
    <recommendedName>
        <fullName evidence="2">YhcG PDDEXK nuclease domain-containing protein</fullName>
    </recommendedName>
</protein>
<evidence type="ECO:0008006" key="2">
    <source>
        <dbReference type="Google" id="ProtNLM"/>
    </source>
</evidence>
<sequence length="95" mass="10656">MISCSAQGISTGEGKLNFNFVMFELKLSRGADKAMGQISRYMGWIKQNMAKDEDVKGVIVAKKVDEKSKYAASIIPDISLFEYELNFKIREVGIK</sequence>
<dbReference type="EMBL" id="MT631584">
    <property type="protein sequence ID" value="QNO54517.1"/>
    <property type="molecule type" value="Genomic_DNA"/>
</dbReference>
<dbReference type="GO" id="GO:0004519">
    <property type="term" value="F:endonuclease activity"/>
    <property type="evidence" value="ECO:0007669"/>
    <property type="project" value="InterPro"/>
</dbReference>
<gene>
    <name evidence="1" type="ORF">LPKEAICH_00007</name>
</gene>
<organism evidence="1">
    <name type="scientific">Candidatus Methanophaga sp. ANME-1 ERB7</name>
    <dbReference type="NCBI Taxonomy" id="2759913"/>
    <lineage>
        <taxon>Archaea</taxon>
        <taxon>Methanobacteriati</taxon>
        <taxon>Methanobacteriota</taxon>
        <taxon>Stenosarchaea group</taxon>
        <taxon>Methanomicrobia</taxon>
        <taxon>Candidatus Methanophagales</taxon>
        <taxon>Candidatus Methanophagaceae</taxon>
        <taxon>Candidatus Methanophaga</taxon>
    </lineage>
</organism>
<dbReference type="CDD" id="cd22341">
    <property type="entry name" value="NucS-like"/>
    <property type="match status" value="1"/>
</dbReference>
<reference evidence="1" key="1">
    <citation type="submission" date="2020-06" db="EMBL/GenBank/DDBJ databases">
        <title>Unique genomic features of the anaerobic methanotrophic archaea.</title>
        <authorList>
            <person name="Chadwick G.L."/>
            <person name="Skennerton C.T."/>
            <person name="Laso-Perez R."/>
            <person name="Leu A.O."/>
            <person name="Speth D.R."/>
            <person name="Yu H."/>
            <person name="Morgan-Lang C."/>
            <person name="Hatzenpichler R."/>
            <person name="Goudeau D."/>
            <person name="Malmstrom R."/>
            <person name="Brazelton W.J."/>
            <person name="Woyke T."/>
            <person name="Hallam S.J."/>
            <person name="Tyson G.W."/>
            <person name="Wegener G."/>
            <person name="Boetius A."/>
            <person name="Orphan V."/>
        </authorList>
    </citation>
    <scope>NUCLEOTIDE SEQUENCE</scope>
</reference>
<dbReference type="InterPro" id="IPR002793">
    <property type="entry name" value="Endonuclease_NucS"/>
</dbReference>